<dbReference type="PANTHER" id="PTHR48169">
    <property type="entry name" value="DED DOMAIN-CONTAINING PROTEIN"/>
    <property type="match status" value="1"/>
</dbReference>
<dbReference type="InterPro" id="IPR001309">
    <property type="entry name" value="Pept_C14_p20"/>
</dbReference>
<dbReference type="InterPro" id="IPR029030">
    <property type="entry name" value="Caspase-like_dom_sf"/>
</dbReference>
<dbReference type="GO" id="GO:0004197">
    <property type="term" value="F:cysteine-type endopeptidase activity"/>
    <property type="evidence" value="ECO:0007669"/>
    <property type="project" value="InterPro"/>
</dbReference>
<dbReference type="Proteomes" id="UP000242188">
    <property type="component" value="Unassembled WGS sequence"/>
</dbReference>
<comment type="caution">
    <text evidence="10">The sequence shown here is derived from an EMBL/GenBank/DDBJ whole genome shotgun (WGS) entry which is preliminary data.</text>
</comment>
<evidence type="ECO:0000256" key="7">
    <source>
        <dbReference type="RuleBase" id="RU003971"/>
    </source>
</evidence>
<comment type="similarity">
    <text evidence="1 7">Belongs to the peptidase C14A family.</text>
</comment>
<gene>
    <name evidence="10" type="ORF">KP79_PYT22139</name>
</gene>
<keyword evidence="6" id="KW-0865">Zymogen</keyword>
<dbReference type="CDD" id="cd00032">
    <property type="entry name" value="CASc"/>
    <property type="match status" value="1"/>
</dbReference>
<dbReference type="InterPro" id="IPR015917">
    <property type="entry name" value="Pept_C14A"/>
</dbReference>
<dbReference type="PROSITE" id="PS50207">
    <property type="entry name" value="CASPASE_P10"/>
    <property type="match status" value="1"/>
</dbReference>
<keyword evidence="2" id="KW-0645">Protease</keyword>
<dbReference type="STRING" id="6573.A0A210QUQ1"/>
<sequence length="311" mass="35351">MEHKLYIQEECDLNCNRETTIMKSEKGFEDFTFRLSFVPETKSATQGEYPMTRNPRGYAVIFNMETFYKVPGDPTSIKLENRQGSSKDAEGLQDAFEKLRFIVDRHDDKTIADITTITDGYASRDHSSFDCFVFCILTHGSEGKLYDANGHSFQFESIFKRLHARKCSTLGGKPKLFFLQACQGNQSHFGHDLQADIVPLQPGSNTNFREVNTNFLEGNSPNEADFLVFFPTRLGLPAFRDDNQGSWFIQSLVENLKQYGESCPLLDIFTMVIREVSCKRAGDQDGNHYDQTPKFDSSLSKTVFFRPLGAP</sequence>
<dbReference type="OrthoDB" id="6116485at2759"/>
<evidence type="ECO:0000259" key="8">
    <source>
        <dbReference type="PROSITE" id="PS50207"/>
    </source>
</evidence>
<dbReference type="InterPro" id="IPR033139">
    <property type="entry name" value="Caspase_cys_AS"/>
</dbReference>
<keyword evidence="4" id="KW-0378">Hydrolase</keyword>
<feature type="domain" description="Caspase family p20" evidence="9">
    <location>
        <begin position="55"/>
        <end position="186"/>
    </location>
</feature>
<evidence type="ECO:0000256" key="3">
    <source>
        <dbReference type="ARBA" id="ARBA00022703"/>
    </source>
</evidence>
<dbReference type="PANTHER" id="PTHR48169:SF7">
    <property type="entry name" value="CASPASE 10"/>
    <property type="match status" value="1"/>
</dbReference>
<evidence type="ECO:0000256" key="2">
    <source>
        <dbReference type="ARBA" id="ARBA00022670"/>
    </source>
</evidence>
<dbReference type="SUPFAM" id="SSF52129">
    <property type="entry name" value="Caspase-like"/>
    <property type="match status" value="1"/>
</dbReference>
<keyword evidence="11" id="KW-1185">Reference proteome</keyword>
<evidence type="ECO:0000256" key="5">
    <source>
        <dbReference type="ARBA" id="ARBA00022807"/>
    </source>
</evidence>
<dbReference type="Gene3D" id="3.40.50.1460">
    <property type="match status" value="1"/>
</dbReference>
<dbReference type="InterPro" id="IPR002138">
    <property type="entry name" value="Pept_C14_p10"/>
</dbReference>
<dbReference type="PROSITE" id="PS01121">
    <property type="entry name" value="CASPASE_HIS"/>
    <property type="match status" value="1"/>
</dbReference>
<accession>A0A210QUQ1</accession>
<keyword evidence="3" id="KW-0053">Apoptosis</keyword>
<evidence type="ECO:0000256" key="1">
    <source>
        <dbReference type="ARBA" id="ARBA00010134"/>
    </source>
</evidence>
<dbReference type="Pfam" id="PF00656">
    <property type="entry name" value="Peptidase_C14"/>
    <property type="match status" value="1"/>
</dbReference>
<name>A0A210QUQ1_MIZYE</name>
<feature type="domain" description="Caspase family p10" evidence="8">
    <location>
        <begin position="221"/>
        <end position="307"/>
    </location>
</feature>
<evidence type="ECO:0000313" key="10">
    <source>
        <dbReference type="EMBL" id="OWF52402.1"/>
    </source>
</evidence>
<organism evidence="10 11">
    <name type="scientific">Mizuhopecten yessoensis</name>
    <name type="common">Japanese scallop</name>
    <name type="synonym">Patinopecten yessoensis</name>
    <dbReference type="NCBI Taxonomy" id="6573"/>
    <lineage>
        <taxon>Eukaryota</taxon>
        <taxon>Metazoa</taxon>
        <taxon>Spiralia</taxon>
        <taxon>Lophotrochozoa</taxon>
        <taxon>Mollusca</taxon>
        <taxon>Bivalvia</taxon>
        <taxon>Autobranchia</taxon>
        <taxon>Pteriomorphia</taxon>
        <taxon>Pectinida</taxon>
        <taxon>Pectinoidea</taxon>
        <taxon>Pectinidae</taxon>
        <taxon>Mizuhopecten</taxon>
    </lineage>
</organism>
<dbReference type="GO" id="GO:0006508">
    <property type="term" value="P:proteolysis"/>
    <property type="evidence" value="ECO:0007669"/>
    <property type="project" value="UniProtKB-KW"/>
</dbReference>
<dbReference type="PRINTS" id="PR00376">
    <property type="entry name" value="IL1BCENZYME"/>
</dbReference>
<dbReference type="GO" id="GO:0051604">
    <property type="term" value="P:protein maturation"/>
    <property type="evidence" value="ECO:0007669"/>
    <property type="project" value="UniProtKB-ARBA"/>
</dbReference>
<dbReference type="PROSITE" id="PS50208">
    <property type="entry name" value="CASPASE_P20"/>
    <property type="match status" value="1"/>
</dbReference>
<proteinExistence type="inferred from homology"/>
<dbReference type="InterPro" id="IPR011600">
    <property type="entry name" value="Pept_C14_caspase"/>
</dbReference>
<evidence type="ECO:0000256" key="4">
    <source>
        <dbReference type="ARBA" id="ARBA00022801"/>
    </source>
</evidence>
<dbReference type="AlphaFoldDB" id="A0A210QUQ1"/>
<dbReference type="PROSITE" id="PS01122">
    <property type="entry name" value="CASPASE_CYS"/>
    <property type="match status" value="1"/>
</dbReference>
<dbReference type="InterPro" id="IPR016129">
    <property type="entry name" value="Caspase_his_AS"/>
</dbReference>
<reference evidence="10 11" key="1">
    <citation type="journal article" date="2017" name="Nat. Ecol. Evol.">
        <title>Scallop genome provides insights into evolution of bilaterian karyotype and development.</title>
        <authorList>
            <person name="Wang S."/>
            <person name="Zhang J."/>
            <person name="Jiao W."/>
            <person name="Li J."/>
            <person name="Xun X."/>
            <person name="Sun Y."/>
            <person name="Guo X."/>
            <person name="Huan P."/>
            <person name="Dong B."/>
            <person name="Zhang L."/>
            <person name="Hu X."/>
            <person name="Sun X."/>
            <person name="Wang J."/>
            <person name="Zhao C."/>
            <person name="Wang Y."/>
            <person name="Wang D."/>
            <person name="Huang X."/>
            <person name="Wang R."/>
            <person name="Lv J."/>
            <person name="Li Y."/>
            <person name="Zhang Z."/>
            <person name="Liu B."/>
            <person name="Lu W."/>
            <person name="Hui Y."/>
            <person name="Liang J."/>
            <person name="Zhou Z."/>
            <person name="Hou R."/>
            <person name="Li X."/>
            <person name="Liu Y."/>
            <person name="Li H."/>
            <person name="Ning X."/>
            <person name="Lin Y."/>
            <person name="Zhao L."/>
            <person name="Xing Q."/>
            <person name="Dou J."/>
            <person name="Li Y."/>
            <person name="Mao J."/>
            <person name="Guo H."/>
            <person name="Dou H."/>
            <person name="Li T."/>
            <person name="Mu C."/>
            <person name="Jiang W."/>
            <person name="Fu Q."/>
            <person name="Fu X."/>
            <person name="Miao Y."/>
            <person name="Liu J."/>
            <person name="Yu Q."/>
            <person name="Li R."/>
            <person name="Liao H."/>
            <person name="Li X."/>
            <person name="Kong Y."/>
            <person name="Jiang Z."/>
            <person name="Chourrout D."/>
            <person name="Li R."/>
            <person name="Bao Z."/>
        </authorList>
    </citation>
    <scope>NUCLEOTIDE SEQUENCE [LARGE SCALE GENOMIC DNA]</scope>
    <source>
        <strain evidence="10 11">PY_sf001</strain>
    </source>
</reference>
<dbReference type="GO" id="GO:0006915">
    <property type="term" value="P:apoptotic process"/>
    <property type="evidence" value="ECO:0007669"/>
    <property type="project" value="UniProtKB-KW"/>
</dbReference>
<evidence type="ECO:0000256" key="6">
    <source>
        <dbReference type="ARBA" id="ARBA00023145"/>
    </source>
</evidence>
<evidence type="ECO:0000313" key="11">
    <source>
        <dbReference type="Proteomes" id="UP000242188"/>
    </source>
</evidence>
<dbReference type="GO" id="GO:0043067">
    <property type="term" value="P:regulation of programmed cell death"/>
    <property type="evidence" value="ECO:0007669"/>
    <property type="project" value="UniProtKB-ARBA"/>
</dbReference>
<dbReference type="EMBL" id="NEDP02001809">
    <property type="protein sequence ID" value="OWF52402.1"/>
    <property type="molecule type" value="Genomic_DNA"/>
</dbReference>
<dbReference type="GO" id="GO:0005737">
    <property type="term" value="C:cytoplasm"/>
    <property type="evidence" value="ECO:0007669"/>
    <property type="project" value="UniProtKB-ARBA"/>
</dbReference>
<evidence type="ECO:0000259" key="9">
    <source>
        <dbReference type="PROSITE" id="PS50208"/>
    </source>
</evidence>
<protein>
    <submittedName>
        <fullName evidence="10">Caspase-8</fullName>
    </submittedName>
</protein>
<keyword evidence="5" id="KW-0788">Thiol protease</keyword>
<dbReference type="SMART" id="SM00115">
    <property type="entry name" value="CASc"/>
    <property type="match status" value="1"/>
</dbReference>